<dbReference type="InterPro" id="IPR000700">
    <property type="entry name" value="PAS-assoc_C"/>
</dbReference>
<dbReference type="InterPro" id="IPR036890">
    <property type="entry name" value="HATPase_C_sf"/>
</dbReference>
<dbReference type="InterPro" id="IPR003594">
    <property type="entry name" value="HATPase_dom"/>
</dbReference>
<evidence type="ECO:0000259" key="3">
    <source>
        <dbReference type="PROSITE" id="PS50113"/>
    </source>
</evidence>
<dbReference type="Gene3D" id="3.30.450.40">
    <property type="match status" value="1"/>
</dbReference>
<dbReference type="Pfam" id="PF13581">
    <property type="entry name" value="HATPase_c_2"/>
    <property type="match status" value="1"/>
</dbReference>
<dbReference type="SMART" id="SM00331">
    <property type="entry name" value="PP2C_SIG"/>
    <property type="match status" value="1"/>
</dbReference>
<dbReference type="SUPFAM" id="SSF55874">
    <property type="entry name" value="ATPase domain of HSP90 chaperone/DNA topoisomerase II/histidine kinase"/>
    <property type="match status" value="1"/>
</dbReference>
<keyword evidence="5" id="KW-1185">Reference proteome</keyword>
<dbReference type="Pfam" id="PF01590">
    <property type="entry name" value="GAF"/>
    <property type="match status" value="1"/>
</dbReference>
<dbReference type="PANTHER" id="PTHR43156">
    <property type="entry name" value="STAGE II SPORULATION PROTEIN E-RELATED"/>
    <property type="match status" value="1"/>
</dbReference>
<dbReference type="SUPFAM" id="SSF55781">
    <property type="entry name" value="GAF domain-like"/>
    <property type="match status" value="1"/>
</dbReference>
<evidence type="ECO:0000259" key="2">
    <source>
        <dbReference type="PROSITE" id="PS50112"/>
    </source>
</evidence>
<dbReference type="InterPro" id="IPR036457">
    <property type="entry name" value="PPM-type-like_dom_sf"/>
</dbReference>
<dbReference type="SMART" id="SM00065">
    <property type="entry name" value="GAF"/>
    <property type="match status" value="1"/>
</dbReference>
<dbReference type="PROSITE" id="PS50112">
    <property type="entry name" value="PAS"/>
    <property type="match status" value="1"/>
</dbReference>
<dbReference type="Pfam" id="PF07228">
    <property type="entry name" value="SpoIIE"/>
    <property type="match status" value="1"/>
</dbReference>
<dbReference type="SUPFAM" id="SSF81606">
    <property type="entry name" value="PP2C-like"/>
    <property type="match status" value="1"/>
</dbReference>
<dbReference type="RefSeq" id="WP_109278530.1">
    <property type="nucleotide sequence ID" value="NZ_JBFAUK010000002.1"/>
</dbReference>
<dbReference type="InterPro" id="IPR052016">
    <property type="entry name" value="Bact_Sigma-Reg"/>
</dbReference>
<dbReference type="SUPFAM" id="SSF55785">
    <property type="entry name" value="PYP-like sensor domain (PAS domain)"/>
    <property type="match status" value="1"/>
</dbReference>
<comment type="caution">
    <text evidence="4">The sequence shown here is derived from an EMBL/GenBank/DDBJ whole genome shotgun (WGS) entry which is preliminary data.</text>
</comment>
<dbReference type="Gene3D" id="3.30.450.20">
    <property type="entry name" value="PAS domain"/>
    <property type="match status" value="1"/>
</dbReference>
<proteinExistence type="predicted"/>
<protein>
    <submittedName>
        <fullName evidence="4">SpoIIE family protein phosphatase</fullName>
    </submittedName>
</protein>
<accession>A0ABV3JRN2</accession>
<evidence type="ECO:0000313" key="5">
    <source>
        <dbReference type="Proteomes" id="UP001552594"/>
    </source>
</evidence>
<dbReference type="InterPro" id="IPR013656">
    <property type="entry name" value="PAS_4"/>
</dbReference>
<dbReference type="Proteomes" id="UP001552594">
    <property type="component" value="Unassembled WGS sequence"/>
</dbReference>
<dbReference type="Pfam" id="PF08448">
    <property type="entry name" value="PAS_4"/>
    <property type="match status" value="1"/>
</dbReference>
<dbReference type="Gene3D" id="3.30.565.10">
    <property type="entry name" value="Histidine kinase-like ATPase, C-terminal domain"/>
    <property type="match status" value="1"/>
</dbReference>
<feature type="domain" description="PAC" evidence="3">
    <location>
        <begin position="92"/>
        <end position="143"/>
    </location>
</feature>
<dbReference type="SMART" id="SM00091">
    <property type="entry name" value="PAS"/>
    <property type="match status" value="1"/>
</dbReference>
<organism evidence="4 5">
    <name type="scientific">Streptomyces orinoci</name>
    <name type="common">Streptoverticillium orinoci</name>
    <dbReference type="NCBI Taxonomy" id="67339"/>
    <lineage>
        <taxon>Bacteria</taxon>
        <taxon>Bacillati</taxon>
        <taxon>Actinomycetota</taxon>
        <taxon>Actinomycetes</taxon>
        <taxon>Kitasatosporales</taxon>
        <taxon>Streptomycetaceae</taxon>
        <taxon>Streptomyces</taxon>
    </lineage>
</organism>
<dbReference type="InterPro" id="IPR035965">
    <property type="entry name" value="PAS-like_dom_sf"/>
</dbReference>
<gene>
    <name evidence="4" type="ORF">AB0L16_02610</name>
</gene>
<dbReference type="PROSITE" id="PS50113">
    <property type="entry name" value="PAC"/>
    <property type="match status" value="1"/>
</dbReference>
<dbReference type="Gene3D" id="3.60.40.10">
    <property type="entry name" value="PPM-type phosphatase domain"/>
    <property type="match status" value="1"/>
</dbReference>
<dbReference type="NCBIfam" id="TIGR00229">
    <property type="entry name" value="sensory_box"/>
    <property type="match status" value="1"/>
</dbReference>
<keyword evidence="1" id="KW-0378">Hydrolase</keyword>
<feature type="domain" description="PAS" evidence="2">
    <location>
        <begin position="32"/>
        <end position="87"/>
    </location>
</feature>
<evidence type="ECO:0000313" key="4">
    <source>
        <dbReference type="EMBL" id="MEV5505353.1"/>
    </source>
</evidence>
<evidence type="ECO:0000256" key="1">
    <source>
        <dbReference type="ARBA" id="ARBA00022801"/>
    </source>
</evidence>
<dbReference type="EMBL" id="JBFAUK010000002">
    <property type="protein sequence ID" value="MEV5505353.1"/>
    <property type="molecule type" value="Genomic_DNA"/>
</dbReference>
<dbReference type="InterPro" id="IPR000014">
    <property type="entry name" value="PAS"/>
</dbReference>
<dbReference type="InterPro" id="IPR003018">
    <property type="entry name" value="GAF"/>
</dbReference>
<dbReference type="CDD" id="cd00130">
    <property type="entry name" value="PAS"/>
    <property type="match status" value="1"/>
</dbReference>
<dbReference type="CDD" id="cd16936">
    <property type="entry name" value="HATPase_RsbW-like"/>
    <property type="match status" value="1"/>
</dbReference>
<dbReference type="InterPro" id="IPR029016">
    <property type="entry name" value="GAF-like_dom_sf"/>
</dbReference>
<dbReference type="InterPro" id="IPR001932">
    <property type="entry name" value="PPM-type_phosphatase-like_dom"/>
</dbReference>
<reference evidence="4 5" key="1">
    <citation type="submission" date="2024-06" db="EMBL/GenBank/DDBJ databases">
        <title>The Natural Products Discovery Center: Release of the First 8490 Sequenced Strains for Exploring Actinobacteria Biosynthetic Diversity.</title>
        <authorList>
            <person name="Kalkreuter E."/>
            <person name="Kautsar S.A."/>
            <person name="Yang D."/>
            <person name="Bader C.D."/>
            <person name="Teijaro C.N."/>
            <person name="Fluegel L."/>
            <person name="Davis C.M."/>
            <person name="Simpson J.R."/>
            <person name="Lauterbach L."/>
            <person name="Steele A.D."/>
            <person name="Gui C."/>
            <person name="Meng S."/>
            <person name="Li G."/>
            <person name="Viehrig K."/>
            <person name="Ye F."/>
            <person name="Su P."/>
            <person name="Kiefer A.F."/>
            <person name="Nichols A."/>
            <person name="Cepeda A.J."/>
            <person name="Yan W."/>
            <person name="Fan B."/>
            <person name="Jiang Y."/>
            <person name="Adhikari A."/>
            <person name="Zheng C.-J."/>
            <person name="Schuster L."/>
            <person name="Cowan T.M."/>
            <person name="Smanski M.J."/>
            <person name="Chevrette M.G."/>
            <person name="De Carvalho L.P.S."/>
            <person name="Shen B."/>
        </authorList>
    </citation>
    <scope>NUCLEOTIDE SEQUENCE [LARGE SCALE GENOMIC DNA]</scope>
    <source>
        <strain evidence="4 5">NPDC052347</strain>
    </source>
</reference>
<dbReference type="PANTHER" id="PTHR43156:SF2">
    <property type="entry name" value="STAGE II SPORULATION PROTEIN E"/>
    <property type="match status" value="1"/>
</dbReference>
<sequence>MEPNADPGARAPRPDEAAALREWAFSQFPIGISVYDEDGRLVKANDEMLRLTDRTAEEMVGRRLNEFLPVPPFDDFTRTMERVLGTGEPVRTDTYFRPPGEARERAWATFFTPLTDEDGRTRGVSLAALDVTDQYRAQQRLALVNDAGVRIGTTLDAVRTSQELAEWTAARFAHFVAVDLLDTVIQGEVPASGALPTDVTLCRTAQRSADGECRDPEVGPGTSFTYPAHSPLALALASGRPSLHRIDDPGLHSWLSGSRALPVGVRERGVHSVLIVPLRDRDTPVGLALFVRHPNVEPFDEDDLLLAEEIASRTAVCIANARRYAGERTVAVTLQRSLLPGRLPSQGAVEVTSRYLPAGAQAGVGGDWFDVIPLSGARVALVVGDVVGHGLQASATMGRLRAAVRTLADIDLPPDELLTHLDDLVLQLAQEQVAEASDDPVRALTRDMAASCLYAVYDPVTRRCVLARAGHPAPVVVDPDGSARVLDVPGGPTLGLGGLPFESLEVELAEGSLLALYTDGLLEEKHRDVGEGLRSLCRVLSRPAESLDQVCDEVLAELLPGQPADDIALLLARTRALDRSRVRTWELTPDPATVAEARKNVAALLEEWGLGELAFTTELVVSELVTNAIRHAVPPLRLRLIRDHALICEVSDGSSTSPRMRRARSYDEGGRGLLLVAQLSRRWGTRFTTGGKTIWSEQPFTPPV</sequence>
<name>A0ABV3JRN2_STRON</name>